<reference evidence="8" key="1">
    <citation type="submission" date="2014-01" db="EMBL/GenBank/DDBJ databases">
        <authorList>
            <person name="Aslett M."/>
        </authorList>
    </citation>
    <scope>NUCLEOTIDE SEQUENCE</scope>
</reference>
<dbReference type="Proteomes" id="UP000030665">
    <property type="component" value="Unassembled WGS sequence"/>
</dbReference>
<keyword evidence="2" id="KW-0433">Leucine-rich repeat</keyword>
<dbReference type="Pfam" id="PF12796">
    <property type="entry name" value="Ank_2"/>
    <property type="match status" value="1"/>
</dbReference>
<evidence type="ECO:0000313" key="9">
    <source>
        <dbReference type="Proteomes" id="UP000030665"/>
    </source>
</evidence>
<evidence type="ECO:0000256" key="5">
    <source>
        <dbReference type="PROSITE-ProRule" id="PRU00023"/>
    </source>
</evidence>
<dbReference type="InterPro" id="IPR002110">
    <property type="entry name" value="Ankyrin_rpt"/>
</dbReference>
<evidence type="ECO:0000256" key="7">
    <source>
        <dbReference type="SAM" id="MobiDB-lite"/>
    </source>
</evidence>
<dbReference type="InterPro" id="IPR011990">
    <property type="entry name" value="TPR-like_helical_dom_sf"/>
</dbReference>
<keyword evidence="9" id="KW-1185">Reference proteome</keyword>
<feature type="repeat" description="ANK" evidence="5">
    <location>
        <begin position="505"/>
        <end position="537"/>
    </location>
</feature>
<evidence type="ECO:0000256" key="3">
    <source>
        <dbReference type="ARBA" id="ARBA00022737"/>
    </source>
</evidence>
<dbReference type="GO" id="GO:0043596">
    <property type="term" value="C:nuclear replication fork"/>
    <property type="evidence" value="ECO:0007669"/>
    <property type="project" value="TreeGrafter"/>
</dbReference>
<keyword evidence="6" id="KW-0802">TPR repeat</keyword>
<dbReference type="PROSITE" id="PS50297">
    <property type="entry name" value="ANK_REP_REGION"/>
    <property type="match status" value="2"/>
</dbReference>
<feature type="compositionally biased region" description="Low complexity" evidence="7">
    <location>
        <begin position="402"/>
        <end position="411"/>
    </location>
</feature>
<dbReference type="InterPro" id="IPR019734">
    <property type="entry name" value="TPR_rpt"/>
</dbReference>
<dbReference type="PANTHER" id="PTHR46358">
    <property type="entry name" value="TONSOKU-LIKE PROTEIN"/>
    <property type="match status" value="1"/>
</dbReference>
<dbReference type="InterPro" id="IPR052311">
    <property type="entry name" value="MMS22L-TONSL_complex_comp"/>
</dbReference>
<dbReference type="Gene3D" id="3.80.10.10">
    <property type="entry name" value="Ribonuclease Inhibitor"/>
    <property type="match status" value="1"/>
</dbReference>
<dbReference type="SMART" id="SM00248">
    <property type="entry name" value="ANK"/>
    <property type="match status" value="3"/>
</dbReference>
<dbReference type="SUPFAM" id="SSF48452">
    <property type="entry name" value="TPR-like"/>
    <property type="match status" value="1"/>
</dbReference>
<gene>
    <name evidence="8" type="ORF">TTRE_0000514001</name>
</gene>
<dbReference type="AlphaFoldDB" id="A0A077Z8R4"/>
<dbReference type="SUPFAM" id="SSF52047">
    <property type="entry name" value="RNI-like"/>
    <property type="match status" value="1"/>
</dbReference>
<feature type="repeat" description="TPR" evidence="6">
    <location>
        <begin position="92"/>
        <end position="125"/>
    </location>
</feature>
<dbReference type="PRINTS" id="PR01415">
    <property type="entry name" value="ANKYRIN"/>
</dbReference>
<dbReference type="STRING" id="36087.A0A077Z8R4"/>
<dbReference type="Gene3D" id="1.25.40.10">
    <property type="entry name" value="Tetratricopeptide repeat domain"/>
    <property type="match status" value="2"/>
</dbReference>
<dbReference type="GO" id="GO:0000724">
    <property type="term" value="P:double-strand break repair via homologous recombination"/>
    <property type="evidence" value="ECO:0007669"/>
    <property type="project" value="TreeGrafter"/>
</dbReference>
<evidence type="ECO:0000256" key="1">
    <source>
        <dbReference type="ARBA" id="ARBA00004123"/>
    </source>
</evidence>
<dbReference type="Gene3D" id="1.25.40.20">
    <property type="entry name" value="Ankyrin repeat-containing domain"/>
    <property type="match status" value="1"/>
</dbReference>
<feature type="compositionally biased region" description="Acidic residues" evidence="7">
    <location>
        <begin position="412"/>
        <end position="425"/>
    </location>
</feature>
<evidence type="ECO:0000313" key="8">
    <source>
        <dbReference type="EMBL" id="CDW56857.1"/>
    </source>
</evidence>
<evidence type="ECO:0000256" key="2">
    <source>
        <dbReference type="ARBA" id="ARBA00022614"/>
    </source>
</evidence>
<dbReference type="Pfam" id="PF13181">
    <property type="entry name" value="TPR_8"/>
    <property type="match status" value="1"/>
</dbReference>
<keyword evidence="3" id="KW-0677">Repeat</keyword>
<name>A0A077Z8R4_TRITR</name>
<feature type="region of interest" description="Disordered" evidence="7">
    <location>
        <begin position="686"/>
        <end position="710"/>
    </location>
</feature>
<dbReference type="PROSITE" id="PS50293">
    <property type="entry name" value="TPR_REGION"/>
    <property type="match status" value="1"/>
</dbReference>
<dbReference type="EMBL" id="HG806088">
    <property type="protein sequence ID" value="CDW56857.1"/>
    <property type="molecule type" value="Genomic_DNA"/>
</dbReference>
<organism evidence="8 9">
    <name type="scientific">Trichuris trichiura</name>
    <name type="common">Whipworm</name>
    <name type="synonym">Trichocephalus trichiurus</name>
    <dbReference type="NCBI Taxonomy" id="36087"/>
    <lineage>
        <taxon>Eukaryota</taxon>
        <taxon>Metazoa</taxon>
        <taxon>Ecdysozoa</taxon>
        <taxon>Nematoda</taxon>
        <taxon>Enoplea</taxon>
        <taxon>Dorylaimia</taxon>
        <taxon>Trichinellida</taxon>
        <taxon>Trichuridae</taxon>
        <taxon>Trichuris</taxon>
    </lineage>
</organism>
<feature type="repeat" description="ANK" evidence="5">
    <location>
        <begin position="538"/>
        <end position="570"/>
    </location>
</feature>
<dbReference type="PANTHER" id="PTHR46358:SF1">
    <property type="entry name" value="TONSOKU-LIKE PROTEIN"/>
    <property type="match status" value="1"/>
</dbReference>
<dbReference type="InterPro" id="IPR036770">
    <property type="entry name" value="Ankyrin_rpt-contain_sf"/>
</dbReference>
<reference evidence="8" key="2">
    <citation type="submission" date="2014-03" db="EMBL/GenBank/DDBJ databases">
        <title>The whipworm genome and dual-species transcriptomics of an intimate host-pathogen interaction.</title>
        <authorList>
            <person name="Foth B.J."/>
            <person name="Tsai I.J."/>
            <person name="Reid A.J."/>
            <person name="Bancroft A.J."/>
            <person name="Nichol S."/>
            <person name="Tracey A."/>
            <person name="Holroyd N."/>
            <person name="Cotton J.A."/>
            <person name="Stanley E.J."/>
            <person name="Zarowiecki M."/>
            <person name="Liu J.Z."/>
            <person name="Huckvale T."/>
            <person name="Cooper P.J."/>
            <person name="Grencis R.K."/>
            <person name="Berriman M."/>
        </authorList>
    </citation>
    <scope>NUCLEOTIDE SEQUENCE [LARGE SCALE GENOMIC DNA]</scope>
</reference>
<evidence type="ECO:0000256" key="6">
    <source>
        <dbReference type="PROSITE-ProRule" id="PRU00339"/>
    </source>
</evidence>
<proteinExistence type="predicted"/>
<sequence>MLKMLIGYGDFEQAASLATENRAIAVESENDTNKQDAEHALGQVYMTWAMTLVEVRDKEEKKKYVQKAFKSFSKAMSLCAHKNWHDVSYRVAAVLDNIGILNNHLKEYNKAIENFEKAIELVPENRQLVGKALGEIVMAKRALGCDKAAESIARQRVALFERSGNKVDWLESVIMLSHVLLSQEKYDEAAEVLRAVTSELEERSVIERKIVKLLRQINSAHTLYRQVNDCKDSLTLYKLYEKLGDLFSGQLSSDDIKQHRLAITYYGRMLDASSAAGVSPTSAHISLSETYSDMEFYRDAYSHALKTYESERENPEEQISTALMLADLSEKADMALDVSVGWYKSASELASKIDRKDLMATVYHDWLNMLQWRCTSNNDKKVYDLKTIELRWNELKEFYVQSSSPSPSPTNENEEESEEDEDDGIDKEASSIGCGDIQQERFRFSFVEPQIVEVERSDRKKATKVSLRKNAVGESRLHRAAIHNRLKTVLRLLEEKHPIDVVDNAGWTPLHEAVNRGHSAVVKVLIDHGANVNRPGMQGLTPLMDAAVNGHWEVVRLLLEAKADVSLRDDTCRSVLDYMNEWADSLEPNVELDQEYLSIRRTLEQRLKEPVNSNAAQSSSADMRHGSINKIPLYKKRSREDIAWVGSDEDVEEATSNSSADFPALDEPGYGRKLYVEAVKSVGSRATSAGGRSFSSDKSENVEESAASGLVTEEEFEVAEDFLIDDVGNKRPKRSLSDDSATFRTIKRKAVSSSSLPVRDLADKTVEWLTSEAAWRYADRFGKKPAMTMFTSDNAELSPYDALGLVLESEKGCVSFTYPQPVELQFVSIIDLSDVALTVNSILALGTAVSRMNSLKQLLLRGCCLSAAHLEHFYEGLSSGGKSASLMMLNNLDLGYNLLGDESVSSFLRILSHCSKLERLSLDNVQITGAFFLHQQKDWEQFFRDDEDFGCTQVNPLITSDLSSNYDGNCDNCNFESALENVLRHELPVKLRRFICLYE</sequence>
<dbReference type="SMART" id="SM00028">
    <property type="entry name" value="TPR"/>
    <property type="match status" value="1"/>
</dbReference>
<keyword evidence="4" id="KW-0539">Nucleus</keyword>
<comment type="subcellular location">
    <subcellularLocation>
        <location evidence="1">Nucleus</location>
    </subcellularLocation>
</comment>
<keyword evidence="5" id="KW-0040">ANK repeat</keyword>
<dbReference type="SUPFAM" id="SSF48403">
    <property type="entry name" value="Ankyrin repeat"/>
    <property type="match status" value="1"/>
</dbReference>
<protein>
    <submittedName>
        <fullName evidence="8">Nuclear factor of kappa light polypeptide gene en hancer in B-cells inhibitor-like 2</fullName>
    </submittedName>
</protein>
<feature type="region of interest" description="Disordered" evidence="7">
    <location>
        <begin position="400"/>
        <end position="430"/>
    </location>
</feature>
<dbReference type="PROSITE" id="PS50005">
    <property type="entry name" value="TPR"/>
    <property type="match status" value="1"/>
</dbReference>
<dbReference type="PROSITE" id="PS50088">
    <property type="entry name" value="ANK_REPEAT"/>
    <property type="match status" value="2"/>
</dbReference>
<dbReference type="InterPro" id="IPR032675">
    <property type="entry name" value="LRR_dom_sf"/>
</dbReference>
<dbReference type="OrthoDB" id="4772757at2759"/>
<evidence type="ECO:0000256" key="4">
    <source>
        <dbReference type="ARBA" id="ARBA00023242"/>
    </source>
</evidence>
<dbReference type="GO" id="GO:0031297">
    <property type="term" value="P:replication fork processing"/>
    <property type="evidence" value="ECO:0007669"/>
    <property type="project" value="TreeGrafter"/>
</dbReference>
<accession>A0A077Z8R4</accession>